<comment type="caution">
    <text evidence="1">The sequence shown here is derived from an EMBL/GenBank/DDBJ whole genome shotgun (WGS) entry which is preliminary data.</text>
</comment>
<dbReference type="AlphaFoldDB" id="A0A9X8YS95"/>
<gene>
    <name evidence="1" type="ORF">E0L31_00230</name>
</gene>
<proteinExistence type="predicted"/>
<evidence type="ECO:0000313" key="1">
    <source>
        <dbReference type="EMBL" id="TFV56092.1"/>
    </source>
</evidence>
<dbReference type="SUPFAM" id="SSF53335">
    <property type="entry name" value="S-adenosyl-L-methionine-dependent methyltransferases"/>
    <property type="match status" value="1"/>
</dbReference>
<dbReference type="InterPro" id="IPR029063">
    <property type="entry name" value="SAM-dependent_MTases_sf"/>
</dbReference>
<dbReference type="GO" id="GO:0008168">
    <property type="term" value="F:methyltransferase activity"/>
    <property type="evidence" value="ECO:0007669"/>
    <property type="project" value="UniProtKB-KW"/>
</dbReference>
<dbReference type="Gene3D" id="3.40.50.150">
    <property type="entry name" value="Vaccinia Virus protein VP39"/>
    <property type="match status" value="1"/>
</dbReference>
<keyword evidence="1" id="KW-0489">Methyltransferase</keyword>
<protein>
    <submittedName>
        <fullName evidence="1">Methyltransferase domain-containing protein</fullName>
    </submittedName>
</protein>
<name>A0A9X8YS95_SERMA</name>
<organism evidence="1">
    <name type="scientific">Serratia marcescens</name>
    <dbReference type="NCBI Taxonomy" id="615"/>
    <lineage>
        <taxon>Bacteria</taxon>
        <taxon>Pseudomonadati</taxon>
        <taxon>Pseudomonadota</taxon>
        <taxon>Gammaproteobacteria</taxon>
        <taxon>Enterobacterales</taxon>
        <taxon>Yersiniaceae</taxon>
        <taxon>Serratia</taxon>
    </lineage>
</organism>
<dbReference type="RefSeq" id="WP_212562585.1">
    <property type="nucleotide sequence ID" value="NZ_SPSG02000007.1"/>
</dbReference>
<dbReference type="GO" id="GO:0032259">
    <property type="term" value="P:methylation"/>
    <property type="evidence" value="ECO:0007669"/>
    <property type="project" value="UniProtKB-KW"/>
</dbReference>
<keyword evidence="1" id="KW-0808">Transferase</keyword>
<sequence>MKMFSEQLKAGLIFLPELGIGYYPVPQDRPYDDDYFARYQQMADTPMGRALTQARVALVKRHHRGQVLDVGIGAGQFVAARPQTLGYDVNPAGVDWLRLRARWADLYAGTFPALTFWDSLEHIDNPEIAVARAEAWVFVSIPIFANGEAILCSKHFRKDEHLWYFTHDGLLKWFGEQGFTCAEVNDDESLLGREGIRSYAFRRCGRVA</sequence>
<accession>A0A9X8YS95</accession>
<dbReference type="EMBL" id="SPSG01000023">
    <property type="protein sequence ID" value="TFV56092.1"/>
    <property type="molecule type" value="Genomic_DNA"/>
</dbReference>
<dbReference type="Pfam" id="PF13489">
    <property type="entry name" value="Methyltransf_23"/>
    <property type="match status" value="1"/>
</dbReference>
<reference evidence="1" key="1">
    <citation type="submission" date="2019-03" db="EMBL/GenBank/DDBJ databases">
        <title>Serratia marcescens strain N2 draft genome.</title>
        <authorList>
            <person name="Yassin A."/>
            <person name="El-Kenawy N."/>
            <person name="Youssef N.H."/>
        </authorList>
    </citation>
    <scope>NUCLEOTIDE SEQUENCE [LARGE SCALE GENOMIC DNA]</scope>
    <source>
        <strain evidence="1">N2</strain>
    </source>
</reference>